<dbReference type="GO" id="GO:0005542">
    <property type="term" value="F:folic acid binding"/>
    <property type="evidence" value="ECO:0007669"/>
    <property type="project" value="InterPro"/>
</dbReference>
<dbReference type="SMART" id="SM01222">
    <property type="entry name" value="FTCD_N"/>
    <property type="match status" value="1"/>
</dbReference>
<gene>
    <name evidence="2" type="ORF">HAKA00212_LOCUS12832</name>
</gene>
<feature type="domain" description="Formiminotransferase N-terminal subdomain" evidence="1">
    <location>
        <begin position="52"/>
        <end position="225"/>
    </location>
</feature>
<sequence>MRFSPACNSFAASYLIRQTSSTAREFQFCTKHLSAARQLHTTMQKQKENECSIFSNLYVSEGRDEQFINELHEMAHNKTGETFDCALVNKFSDPHYNRTSFCFAGHYSSVSRIIKEVAEVAIESLNLEEHEASHPRIGVVDHISVHPLGETMVFAEEAAREIGAYFGTEKGIPILFYGSLNGKRLSAVRRSTSYFRGGQDREVAADLGPRAVDPRRGAMCVGAVPPVLNYNVRFRCTDRKAVGAIARALREKDGGLPGVEAVALRHAGGNYEAACNLLEADRVGPEEVLAAATAAAAAQGGIEVDAAYTIGLTAAEVADRLARALAGRCSGGGDGGGR</sequence>
<dbReference type="PANTHER" id="PTHR12234">
    <property type="entry name" value="FORMIMINOTRANSFERASE-CYCLODEAMINASE"/>
    <property type="match status" value="1"/>
</dbReference>
<evidence type="ECO:0000313" key="2">
    <source>
        <dbReference type="EMBL" id="CAE0634118.1"/>
    </source>
</evidence>
<dbReference type="Gene3D" id="3.30.70.670">
    <property type="entry name" value="Formiminotransferase, C-terminal subdomain"/>
    <property type="match status" value="1"/>
</dbReference>
<name>A0A7S3XW83_HETAK</name>
<organism evidence="2">
    <name type="scientific">Heterosigma akashiwo</name>
    <name type="common">Chromophytic alga</name>
    <name type="synonym">Heterosigma carterae</name>
    <dbReference type="NCBI Taxonomy" id="2829"/>
    <lineage>
        <taxon>Eukaryota</taxon>
        <taxon>Sar</taxon>
        <taxon>Stramenopiles</taxon>
        <taxon>Ochrophyta</taxon>
        <taxon>Raphidophyceae</taxon>
        <taxon>Chattonellales</taxon>
        <taxon>Chattonellaceae</taxon>
        <taxon>Heterosigma</taxon>
    </lineage>
</organism>
<dbReference type="GO" id="GO:0016740">
    <property type="term" value="F:transferase activity"/>
    <property type="evidence" value="ECO:0007669"/>
    <property type="project" value="InterPro"/>
</dbReference>
<proteinExistence type="predicted"/>
<dbReference type="SUPFAM" id="SSF55116">
    <property type="entry name" value="Formiminotransferase domain of formiminotransferase-cyclodeaminase"/>
    <property type="match status" value="1"/>
</dbReference>
<dbReference type="Pfam" id="PF07837">
    <property type="entry name" value="FTCD_N"/>
    <property type="match status" value="1"/>
</dbReference>
<protein>
    <recommendedName>
        <fullName evidence="1">Formiminotransferase N-terminal subdomain domain-containing protein</fullName>
    </recommendedName>
</protein>
<dbReference type="InterPro" id="IPR012886">
    <property type="entry name" value="Formiminotransferase_N"/>
</dbReference>
<accession>A0A7S3XW83</accession>
<reference evidence="2" key="1">
    <citation type="submission" date="2021-01" db="EMBL/GenBank/DDBJ databases">
        <authorList>
            <person name="Corre E."/>
            <person name="Pelletier E."/>
            <person name="Niang G."/>
            <person name="Scheremetjew M."/>
            <person name="Finn R."/>
            <person name="Kale V."/>
            <person name="Holt S."/>
            <person name="Cochrane G."/>
            <person name="Meng A."/>
            <person name="Brown T."/>
            <person name="Cohen L."/>
        </authorList>
    </citation>
    <scope>NUCLEOTIDE SEQUENCE</scope>
    <source>
        <strain evidence="2">CCMP3107</strain>
    </source>
</reference>
<dbReference type="EMBL" id="HBIU01027848">
    <property type="protein sequence ID" value="CAE0634118.1"/>
    <property type="molecule type" value="Transcribed_RNA"/>
</dbReference>
<dbReference type="InterPro" id="IPR037070">
    <property type="entry name" value="Formiminotransferase_C_sf"/>
</dbReference>
<dbReference type="PANTHER" id="PTHR12234:SF1">
    <property type="entry name" value="FORMIMINOTRANSFERASE N-TERMINAL SUBDOMAIN-CONTAINING PROTEIN"/>
    <property type="match status" value="1"/>
</dbReference>
<dbReference type="InterPro" id="IPR051623">
    <property type="entry name" value="FTCD"/>
</dbReference>
<dbReference type="Gene3D" id="3.30.990.10">
    <property type="entry name" value="Formiminotransferase, N-terminal subdomain"/>
    <property type="match status" value="1"/>
</dbReference>
<evidence type="ECO:0000259" key="1">
    <source>
        <dbReference type="SMART" id="SM01222"/>
    </source>
</evidence>
<dbReference type="InterPro" id="IPR037064">
    <property type="entry name" value="Formiminotransferase_N_sf"/>
</dbReference>
<dbReference type="InterPro" id="IPR022384">
    <property type="entry name" value="FormiminoTrfase_cat_dom_sf"/>
</dbReference>
<dbReference type="AlphaFoldDB" id="A0A7S3XW83"/>